<evidence type="ECO:0000259" key="3">
    <source>
        <dbReference type="PROSITE" id="PS50157"/>
    </source>
</evidence>
<feature type="domain" description="C2H2-type" evidence="3">
    <location>
        <begin position="55"/>
        <end position="82"/>
    </location>
</feature>
<evidence type="ECO:0000256" key="1">
    <source>
        <dbReference type="PROSITE-ProRule" id="PRU00042"/>
    </source>
</evidence>
<dbReference type="Gene3D" id="3.30.160.60">
    <property type="entry name" value="Classic Zinc Finger"/>
    <property type="match status" value="1"/>
</dbReference>
<dbReference type="PANTHER" id="PTHR47591:SF13">
    <property type="entry name" value="OS02G0293900 PROTEIN"/>
    <property type="match status" value="1"/>
</dbReference>
<feature type="region of interest" description="Disordered" evidence="2">
    <location>
        <begin position="267"/>
        <end position="296"/>
    </location>
</feature>
<accession>A0ABM0WAM3</accession>
<feature type="region of interest" description="Disordered" evidence="2">
    <location>
        <begin position="1"/>
        <end position="50"/>
    </location>
</feature>
<keyword evidence="4" id="KW-1185">Reference proteome</keyword>
<evidence type="ECO:0000256" key="2">
    <source>
        <dbReference type="SAM" id="MobiDB-lite"/>
    </source>
</evidence>
<name>A0ABM0WAM3_CAMSA</name>
<organism evidence="4 5">
    <name type="scientific">Camelina sativa</name>
    <name type="common">False flax</name>
    <name type="synonym">Myagrum sativum</name>
    <dbReference type="NCBI Taxonomy" id="90675"/>
    <lineage>
        <taxon>Eukaryota</taxon>
        <taxon>Viridiplantae</taxon>
        <taxon>Streptophyta</taxon>
        <taxon>Embryophyta</taxon>
        <taxon>Tracheophyta</taxon>
        <taxon>Spermatophyta</taxon>
        <taxon>Magnoliopsida</taxon>
        <taxon>eudicotyledons</taxon>
        <taxon>Gunneridae</taxon>
        <taxon>Pentapetalae</taxon>
        <taxon>rosids</taxon>
        <taxon>malvids</taxon>
        <taxon>Brassicales</taxon>
        <taxon>Brassicaceae</taxon>
        <taxon>Camelineae</taxon>
        <taxon>Camelina</taxon>
    </lineage>
</organism>
<dbReference type="PANTHER" id="PTHR47591">
    <property type="entry name" value="ZINC FINGER PROTEIN ZAT2-RELATED"/>
    <property type="match status" value="1"/>
</dbReference>
<keyword evidence="1" id="KW-0862">Zinc</keyword>
<dbReference type="Pfam" id="PF13912">
    <property type="entry name" value="zf-C2H2_6"/>
    <property type="match status" value="2"/>
</dbReference>
<dbReference type="PROSITE" id="PS50157">
    <property type="entry name" value="ZINC_FINGER_C2H2_2"/>
    <property type="match status" value="2"/>
</dbReference>
<protein>
    <submittedName>
        <fullName evidence="5">Uncharacterized protein LOC104748169</fullName>
    </submittedName>
</protein>
<dbReference type="SMART" id="SM00355">
    <property type="entry name" value="ZnF_C2H2"/>
    <property type="match status" value="2"/>
</dbReference>
<keyword evidence="1" id="KW-0479">Metal-binding</keyword>
<dbReference type="InterPro" id="IPR036236">
    <property type="entry name" value="Znf_C2H2_sf"/>
</dbReference>
<dbReference type="SUPFAM" id="SSF57667">
    <property type="entry name" value="beta-beta-alpha zinc fingers"/>
    <property type="match status" value="1"/>
</dbReference>
<evidence type="ECO:0000313" key="5">
    <source>
        <dbReference type="RefSeq" id="XP_010468152.1"/>
    </source>
</evidence>
<feature type="compositionally biased region" description="Basic and acidic residues" evidence="2">
    <location>
        <begin position="287"/>
        <end position="296"/>
    </location>
</feature>
<sequence>MIKRVRDAYGDESSSSESEEFHRRNIRLKVKIPDERSEDDEDESSTQQQLPQRKHFCVICKKQFSSGKAYGGHVRIHSTEYNNKGKMKKKLKMTKKNKRKIGLVKKDKEKEIDLISTDMEGKIRCCLCGKAFQTMHSLFGHMRRHPDRSWKGIRPPPPQDKFKLSYLGDDNDDDDDDDEEEDGVMSRSMMMSHVTADVREAACILMMIAYTSSKYWDGMKKAMESPKAEVRSSSCYKEKDKVLGDDGMDDKKGLIVDMKIKMEIEVEVNDSPDETKSSLGFDLNEPPYHEDHSYSG</sequence>
<reference evidence="4" key="1">
    <citation type="journal article" date="2014" name="Nat. Commun.">
        <title>The emerging biofuel crop Camelina sativa retains a highly undifferentiated hexaploid genome structure.</title>
        <authorList>
            <person name="Kagale S."/>
            <person name="Koh C."/>
            <person name="Nixon J."/>
            <person name="Bollina V."/>
            <person name="Clarke W.E."/>
            <person name="Tuteja R."/>
            <person name="Spillane C."/>
            <person name="Robinson S.J."/>
            <person name="Links M.G."/>
            <person name="Clarke C."/>
            <person name="Higgins E.E."/>
            <person name="Huebert T."/>
            <person name="Sharpe A.G."/>
            <person name="Parkin I.A."/>
        </authorList>
    </citation>
    <scope>NUCLEOTIDE SEQUENCE [LARGE SCALE GENOMIC DNA]</scope>
    <source>
        <strain evidence="4">cv. DH55</strain>
    </source>
</reference>
<dbReference type="PROSITE" id="PS00028">
    <property type="entry name" value="ZINC_FINGER_C2H2_1"/>
    <property type="match status" value="2"/>
</dbReference>
<feature type="region of interest" description="Disordered" evidence="2">
    <location>
        <begin position="145"/>
        <end position="185"/>
    </location>
</feature>
<feature type="domain" description="C2H2-type" evidence="3">
    <location>
        <begin position="123"/>
        <end position="145"/>
    </location>
</feature>
<dbReference type="InterPro" id="IPR013087">
    <property type="entry name" value="Znf_C2H2_type"/>
</dbReference>
<dbReference type="GeneID" id="104748169"/>
<gene>
    <name evidence="5" type="primary">LOC104748169</name>
</gene>
<dbReference type="RefSeq" id="XP_010468152.1">
    <property type="nucleotide sequence ID" value="XM_010469850.1"/>
</dbReference>
<dbReference type="Proteomes" id="UP000694864">
    <property type="component" value="Chromosome 15"/>
</dbReference>
<reference evidence="5" key="2">
    <citation type="submission" date="2025-08" db="UniProtKB">
        <authorList>
            <consortium name="RefSeq"/>
        </authorList>
    </citation>
    <scope>IDENTIFICATION</scope>
    <source>
        <tissue evidence="5">Leaf</tissue>
    </source>
</reference>
<feature type="compositionally biased region" description="Acidic residues" evidence="2">
    <location>
        <begin position="169"/>
        <end position="183"/>
    </location>
</feature>
<proteinExistence type="predicted"/>
<keyword evidence="1" id="KW-0863">Zinc-finger</keyword>
<evidence type="ECO:0000313" key="4">
    <source>
        <dbReference type="Proteomes" id="UP000694864"/>
    </source>
</evidence>